<dbReference type="PANTHER" id="PTHR36344:SF1">
    <property type="entry name" value="RX N-TERMINAL DOMAIN-CONTAINING PROTEIN"/>
    <property type="match status" value="1"/>
</dbReference>
<dbReference type="EMBL" id="JBJUIK010000006">
    <property type="protein sequence ID" value="KAL3526236.1"/>
    <property type="molecule type" value="Genomic_DNA"/>
</dbReference>
<dbReference type="PANTHER" id="PTHR36344">
    <property type="entry name" value="RX N-TERMINAL DOMAIN-CONTAINING PROTEIN"/>
    <property type="match status" value="1"/>
</dbReference>
<dbReference type="Proteomes" id="UP001630127">
    <property type="component" value="Unassembled WGS sequence"/>
</dbReference>
<dbReference type="AlphaFoldDB" id="A0ABD3A3B6"/>
<name>A0ABD3A3B6_9GENT</name>
<evidence type="ECO:0000313" key="1">
    <source>
        <dbReference type="EMBL" id="KAL3526236.1"/>
    </source>
</evidence>
<organism evidence="1 2">
    <name type="scientific">Cinchona calisaya</name>
    <dbReference type="NCBI Taxonomy" id="153742"/>
    <lineage>
        <taxon>Eukaryota</taxon>
        <taxon>Viridiplantae</taxon>
        <taxon>Streptophyta</taxon>
        <taxon>Embryophyta</taxon>
        <taxon>Tracheophyta</taxon>
        <taxon>Spermatophyta</taxon>
        <taxon>Magnoliopsida</taxon>
        <taxon>eudicotyledons</taxon>
        <taxon>Gunneridae</taxon>
        <taxon>Pentapetalae</taxon>
        <taxon>asterids</taxon>
        <taxon>lamiids</taxon>
        <taxon>Gentianales</taxon>
        <taxon>Rubiaceae</taxon>
        <taxon>Cinchonoideae</taxon>
        <taxon>Cinchoneae</taxon>
        <taxon>Cinchona</taxon>
    </lineage>
</organism>
<protein>
    <submittedName>
        <fullName evidence="1">Uncharacterized protein</fullName>
    </submittedName>
</protein>
<evidence type="ECO:0000313" key="2">
    <source>
        <dbReference type="Proteomes" id="UP001630127"/>
    </source>
</evidence>
<comment type="caution">
    <text evidence="1">The sequence shown here is derived from an EMBL/GenBank/DDBJ whole genome shotgun (WGS) entry which is preliminary data.</text>
</comment>
<gene>
    <name evidence="1" type="ORF">ACH5RR_014608</name>
</gene>
<reference evidence="1 2" key="1">
    <citation type="submission" date="2024-11" db="EMBL/GenBank/DDBJ databases">
        <title>A near-complete genome assembly of Cinchona calisaya.</title>
        <authorList>
            <person name="Lian D.C."/>
            <person name="Zhao X.W."/>
            <person name="Wei L."/>
        </authorList>
    </citation>
    <scope>NUCLEOTIDE SEQUENCE [LARGE SCALE GENOMIC DNA]</scope>
    <source>
        <tissue evidence="1">Nenye</tissue>
    </source>
</reference>
<keyword evidence="2" id="KW-1185">Reference proteome</keyword>
<sequence length="91" mass="10311">MDIVGRLAEIQQEIQTVENEKLQQENLLGLLWEHLPVLDPEAVAIGRVMQEIWDRIRALEDQKRALLQEQQSLLVEGAISNRRGNGNNGGN</sequence>
<proteinExistence type="predicted"/>
<accession>A0ABD3A3B6</accession>